<gene>
    <name evidence="5" type="ordered locus">Srot_2267</name>
</gene>
<organism evidence="5 6">
    <name type="scientific">Segniliparus rotundus (strain ATCC BAA-972 / CDC 1076 / CIP 108378 / DSM 44985 / JCM 13578)</name>
    <dbReference type="NCBI Taxonomy" id="640132"/>
    <lineage>
        <taxon>Bacteria</taxon>
        <taxon>Bacillati</taxon>
        <taxon>Actinomycetota</taxon>
        <taxon>Actinomycetes</taxon>
        <taxon>Mycobacteriales</taxon>
        <taxon>Segniliparaceae</taxon>
        <taxon>Segniliparus</taxon>
    </lineage>
</organism>
<dbReference type="EMBL" id="CP001958">
    <property type="protein sequence ID" value="ADG98717.1"/>
    <property type="molecule type" value="Genomic_DNA"/>
</dbReference>
<dbReference type="STRING" id="640132.Srot_2267"/>
<dbReference type="eggNOG" id="COG1929">
    <property type="taxonomic scope" value="Bacteria"/>
</dbReference>
<dbReference type="SUPFAM" id="SSF110738">
    <property type="entry name" value="Glycerate kinase I"/>
    <property type="match status" value="1"/>
</dbReference>
<dbReference type="PIRSF" id="PIRSF006078">
    <property type="entry name" value="GlxK"/>
    <property type="match status" value="1"/>
</dbReference>
<dbReference type="RefSeq" id="WP_013139167.1">
    <property type="nucleotide sequence ID" value="NC_014168.1"/>
</dbReference>
<dbReference type="HOGENOM" id="CLU_028255_0_1_11"/>
<evidence type="ECO:0000256" key="4">
    <source>
        <dbReference type="PIRNR" id="PIRNR006078"/>
    </source>
</evidence>
<evidence type="ECO:0000256" key="2">
    <source>
        <dbReference type="ARBA" id="ARBA00022679"/>
    </source>
</evidence>
<dbReference type="InterPro" id="IPR004381">
    <property type="entry name" value="Glycerate_kinase"/>
</dbReference>
<dbReference type="PANTHER" id="PTHR21599">
    <property type="entry name" value="GLYCERATE KINASE"/>
    <property type="match status" value="1"/>
</dbReference>
<dbReference type="OrthoDB" id="9774290at2"/>
<dbReference type="Gene3D" id="3.90.1510.10">
    <property type="entry name" value="Glycerate kinase, domain 2"/>
    <property type="match status" value="1"/>
</dbReference>
<dbReference type="GO" id="GO:0008887">
    <property type="term" value="F:glycerate kinase activity"/>
    <property type="evidence" value="ECO:0007669"/>
    <property type="project" value="UniProtKB-UniRule"/>
</dbReference>
<accession>D6ZA47</accession>
<dbReference type="Pfam" id="PF02595">
    <property type="entry name" value="Gly_kinase"/>
    <property type="match status" value="2"/>
</dbReference>
<comment type="similarity">
    <text evidence="1 4">Belongs to the glycerate kinase type-1 family.</text>
</comment>
<dbReference type="GO" id="GO:0031388">
    <property type="term" value="P:organic acid phosphorylation"/>
    <property type="evidence" value="ECO:0007669"/>
    <property type="project" value="UniProtKB-UniRule"/>
</dbReference>
<dbReference type="InterPro" id="IPR036129">
    <property type="entry name" value="Glycerate_kinase_sf"/>
</dbReference>
<protein>
    <submittedName>
        <fullName evidence="5">Glycerate kinase</fullName>
        <ecNumber evidence="5">2.7.1.31</ecNumber>
    </submittedName>
</protein>
<sequence length="355" mass="35745">MRVVIAPDSFGGTLSAPQAARAVADGWRAARPGDEVVLAPQSDGGPGFVDVLATQFGSCKTTFVQGPLNAATKARWLVDARGDADHLVGYLECAQACGLHLLDGPPTPETAFSAHSRGVGQLIVDALDYGVTTLVIGLGGSACTDAGEGMLTVLGGLSQARGIIAGVELIAATDVEHPLLGEFGAARVFSPQKGADGATVAALESRLTAAAAEFRRVVQRDVAELPGAGAAGGLGAALFALGASRRSGAALIAERTGQDALLARADLVITGEGKLDEQSLRGKVVCAVAKAAAQCGTRTIALAGQVQLDASRAEAAGLAATHSLSEFAGSVELALSDARGQLQALAEHVASAWRP</sequence>
<evidence type="ECO:0000313" key="6">
    <source>
        <dbReference type="Proteomes" id="UP000002247"/>
    </source>
</evidence>
<keyword evidence="6" id="KW-1185">Reference proteome</keyword>
<dbReference type="InterPro" id="IPR018193">
    <property type="entry name" value="Glyc_kinase_flavodox-like_fold"/>
</dbReference>
<dbReference type="Proteomes" id="UP000002247">
    <property type="component" value="Chromosome"/>
</dbReference>
<evidence type="ECO:0000256" key="3">
    <source>
        <dbReference type="ARBA" id="ARBA00022777"/>
    </source>
</evidence>
<keyword evidence="2 4" id="KW-0808">Transferase</keyword>
<proteinExistence type="inferred from homology"/>
<dbReference type="EC" id="2.7.1.31" evidence="5"/>
<dbReference type="KEGG" id="srt:Srot_2267"/>
<dbReference type="Gene3D" id="3.40.50.10350">
    <property type="entry name" value="Glycerate kinase, domain 1"/>
    <property type="match status" value="1"/>
</dbReference>
<dbReference type="InterPro" id="IPR018197">
    <property type="entry name" value="Glycerate_kinase_RE-like"/>
</dbReference>
<name>D6ZA47_SEGRD</name>
<keyword evidence="3 4" id="KW-0418">Kinase</keyword>
<evidence type="ECO:0000313" key="5">
    <source>
        <dbReference type="EMBL" id="ADG98717.1"/>
    </source>
</evidence>
<dbReference type="AlphaFoldDB" id="D6ZA47"/>
<dbReference type="PANTHER" id="PTHR21599:SF0">
    <property type="entry name" value="GLYCERATE KINASE"/>
    <property type="match status" value="1"/>
</dbReference>
<evidence type="ECO:0000256" key="1">
    <source>
        <dbReference type="ARBA" id="ARBA00006284"/>
    </source>
</evidence>
<reference evidence="5 6" key="1">
    <citation type="journal article" date="2010" name="Stand. Genomic Sci.">
        <title>Complete genome sequence of Segniliparus rotundus type strain (CDC 1076).</title>
        <authorList>
            <person name="Sikorski J."/>
            <person name="Lapidus A."/>
            <person name="Copeland A."/>
            <person name="Misra M."/>
            <person name="Glavina Del Rio T."/>
            <person name="Nolan M."/>
            <person name="Lucas S."/>
            <person name="Chen F."/>
            <person name="Tice H."/>
            <person name="Cheng J.F."/>
            <person name="Jando M."/>
            <person name="Schneider S."/>
            <person name="Bruce D."/>
            <person name="Goodwin L."/>
            <person name="Pitluck S."/>
            <person name="Liolios K."/>
            <person name="Mikhailova N."/>
            <person name="Pati A."/>
            <person name="Ivanova N."/>
            <person name="Mavromatis K."/>
            <person name="Chen A."/>
            <person name="Palaniappan K."/>
            <person name="Chertkov O."/>
            <person name="Land M."/>
            <person name="Hauser L."/>
            <person name="Chang Y.J."/>
            <person name="Jeffries C.D."/>
            <person name="Brettin T."/>
            <person name="Detter J.C."/>
            <person name="Han C."/>
            <person name="Rohde M."/>
            <person name="Goker M."/>
            <person name="Bristow J."/>
            <person name="Eisen J.A."/>
            <person name="Markowitz V."/>
            <person name="Hugenholtz P."/>
            <person name="Kyrpides N.C."/>
            <person name="Klenk H.P."/>
        </authorList>
    </citation>
    <scope>NUCLEOTIDE SEQUENCE [LARGE SCALE GENOMIC DNA]</scope>
    <source>
        <strain evidence="6">ATCC BAA-972 / CDC 1076 / CIP 108378 / DSM 44985 / JCM 13578</strain>
    </source>
</reference>